<dbReference type="Gene3D" id="1.10.530.10">
    <property type="match status" value="1"/>
</dbReference>
<dbReference type="InterPro" id="IPR023346">
    <property type="entry name" value="Lysozyme-like_dom_sf"/>
</dbReference>
<keyword evidence="2" id="KW-1185">Reference proteome</keyword>
<reference evidence="2" key="1">
    <citation type="journal article" date="2019" name="Int. J. Syst. Evol. Microbiol.">
        <title>The Global Catalogue of Microorganisms (GCM) 10K type strain sequencing project: providing services to taxonomists for standard genome sequencing and annotation.</title>
        <authorList>
            <consortium name="The Broad Institute Genomics Platform"/>
            <consortium name="The Broad Institute Genome Sequencing Center for Infectious Disease"/>
            <person name="Wu L."/>
            <person name="Ma J."/>
        </authorList>
    </citation>
    <scope>NUCLEOTIDE SEQUENCE [LARGE SCALE GENOMIC DNA]</scope>
    <source>
        <strain evidence="2">NBRC 105857</strain>
    </source>
</reference>
<dbReference type="EMBL" id="BSOJ01000015">
    <property type="protein sequence ID" value="GLR26499.1"/>
    <property type="molecule type" value="Genomic_DNA"/>
</dbReference>
<sequence length="161" mass="17867">MAFISVERAGGKNVLAFLDMIAFSEIGPQILAASDDGYNVLVGSTPSHIMTFKSYADHPNIDNRAMNSDAAGRYQIMHRWWPHYKALLRLPDFGPLSQDLYAIRQFEEQRAMPHILAGEFEKAVACCRNIWASLPGAGYGQHENRLERLANAFTQAGGVIA</sequence>
<gene>
    <name evidence="1" type="ORF">GCM10007875_15890</name>
</gene>
<comment type="caution">
    <text evidence="1">The sequence shown here is derived from an EMBL/GenBank/DDBJ whole genome shotgun (WGS) entry which is preliminary data.</text>
</comment>
<evidence type="ECO:0000313" key="1">
    <source>
        <dbReference type="EMBL" id="GLR26499.1"/>
    </source>
</evidence>
<proteinExistence type="predicted"/>
<organism evidence="1 2">
    <name type="scientific">Limnobacter litoralis</name>
    <dbReference type="NCBI Taxonomy" id="481366"/>
    <lineage>
        <taxon>Bacteria</taxon>
        <taxon>Pseudomonadati</taxon>
        <taxon>Pseudomonadota</taxon>
        <taxon>Betaproteobacteria</taxon>
        <taxon>Burkholderiales</taxon>
        <taxon>Burkholderiaceae</taxon>
        <taxon>Limnobacter</taxon>
    </lineage>
</organism>
<dbReference type="CDD" id="cd00736">
    <property type="entry name" value="lambda_lys-like"/>
    <property type="match status" value="1"/>
</dbReference>
<name>A0ABQ5YPK4_9BURK</name>
<dbReference type="Proteomes" id="UP001156664">
    <property type="component" value="Unassembled WGS sequence"/>
</dbReference>
<dbReference type="RefSeq" id="WP_284281108.1">
    <property type="nucleotide sequence ID" value="NZ_BSOJ01000015.1"/>
</dbReference>
<evidence type="ECO:0000313" key="2">
    <source>
        <dbReference type="Proteomes" id="UP001156664"/>
    </source>
</evidence>
<dbReference type="SUPFAM" id="SSF53955">
    <property type="entry name" value="Lysozyme-like"/>
    <property type="match status" value="1"/>
</dbReference>
<accession>A0ABQ5YPK4</accession>
<protein>
    <submittedName>
        <fullName evidence="1">Lysozyme</fullName>
    </submittedName>
</protein>